<evidence type="ECO:0000256" key="13">
    <source>
        <dbReference type="ARBA" id="ARBA00047690"/>
    </source>
</evidence>
<dbReference type="AlphaFoldDB" id="A0AA39LTR5"/>
<evidence type="ECO:0000256" key="11">
    <source>
        <dbReference type="ARBA" id="ARBA00023136"/>
    </source>
</evidence>
<evidence type="ECO:0000256" key="6">
    <source>
        <dbReference type="ARBA" id="ARBA00022692"/>
    </source>
</evidence>
<dbReference type="Proteomes" id="UP001175271">
    <property type="component" value="Unassembled WGS sequence"/>
</dbReference>
<evidence type="ECO:0000256" key="10">
    <source>
        <dbReference type="ARBA" id="ARBA00023133"/>
    </source>
</evidence>
<keyword evidence="6" id="KW-0812">Transmembrane</keyword>
<evidence type="ECO:0000256" key="8">
    <source>
        <dbReference type="ARBA" id="ARBA00022989"/>
    </source>
</evidence>
<dbReference type="EMBL" id="JAUCMV010000003">
    <property type="protein sequence ID" value="KAK0409337.1"/>
    <property type="molecule type" value="Genomic_DNA"/>
</dbReference>
<keyword evidence="5" id="KW-0808">Transferase</keyword>
<evidence type="ECO:0000256" key="14">
    <source>
        <dbReference type="SAM" id="Coils"/>
    </source>
</evidence>
<dbReference type="GO" id="GO:0031966">
    <property type="term" value="C:mitochondrial membrane"/>
    <property type="evidence" value="ECO:0007669"/>
    <property type="project" value="UniProtKB-SubCell"/>
</dbReference>
<gene>
    <name evidence="16" type="ORF">QR680_004482</name>
</gene>
<keyword evidence="17" id="KW-1185">Reference proteome</keyword>
<feature type="coiled-coil region" evidence="14">
    <location>
        <begin position="443"/>
        <end position="480"/>
    </location>
</feature>
<dbReference type="Gene3D" id="1.10.357.140">
    <property type="entry name" value="UbiA prenyltransferase"/>
    <property type="match status" value="1"/>
</dbReference>
<feature type="compositionally biased region" description="Acidic residues" evidence="15">
    <location>
        <begin position="519"/>
        <end position="540"/>
    </location>
</feature>
<dbReference type="EC" id="2.5.1.141" evidence="3"/>
<proteinExistence type="inferred from homology"/>
<keyword evidence="14" id="KW-0175">Coiled coil</keyword>
<sequence>MLALTRASRTCCAVPSAIIQKSYAAALPRTKPNPDEFVTPPVAEAAEPSSSKQLTGNGKKVNLVVERMSIDEWAHMKPGGLIKDYLQLSKSRLTMLITTTAVGGYMMGSGAFNLSTFAACAVGTALMSSSANACNHLLEAPYDAQMKRTQARVLVVHRFTPLNAFTFANVTALGGMALLWTGCNPLTAALGLLNVGLYAGVYTPMKRHHVGCTWAGAVVGAIPPLMGYTAITGTLDPASFVLAAVLYSWQFPHFNGLRIPAEMNNARSRPRSLFRRASDFRSTRMPLRPEYSFGAGSSFGVPSSSQSEPRGISYLRHVFVDVERAVEKLTEQVDHNEAVLERLRLVAELHEAVKKHEEALREAQHWLFMENRAKKMTQDRRRRQEDEARRNGANRIARVALNEGRRSSVDIEVDGEIESVTSMDSVDLALRHAEIEHELFGEVAEEDQETNEQENAYEDLEKLEEEASRLKETLQQELALVTAMESNLKKTWAVYMADVDRVAKLEEELGVEPSGLDQPLEDFDLSDLFDSDAEAPSDEE</sequence>
<dbReference type="Pfam" id="PF01040">
    <property type="entry name" value="UbiA"/>
    <property type="match status" value="1"/>
</dbReference>
<evidence type="ECO:0000256" key="9">
    <source>
        <dbReference type="ARBA" id="ARBA00023128"/>
    </source>
</evidence>
<evidence type="ECO:0000256" key="3">
    <source>
        <dbReference type="ARBA" id="ARBA00012292"/>
    </source>
</evidence>
<evidence type="ECO:0000256" key="1">
    <source>
        <dbReference type="ARBA" id="ARBA00004225"/>
    </source>
</evidence>
<dbReference type="CDD" id="cd13957">
    <property type="entry name" value="PT_UbiA_Cox10"/>
    <property type="match status" value="1"/>
</dbReference>
<protein>
    <recommendedName>
        <fullName evidence="4">Protoheme IX farnesyltransferase, mitochondrial</fullName>
        <ecNumber evidence="3">2.5.1.141</ecNumber>
    </recommendedName>
    <alternativeName>
        <fullName evidence="12">Heme O synthase</fullName>
    </alternativeName>
</protein>
<dbReference type="InterPro" id="IPR000537">
    <property type="entry name" value="UbiA_prenyltransferase"/>
</dbReference>
<name>A0AA39LTR5_9BILA</name>
<dbReference type="InterPro" id="IPR044878">
    <property type="entry name" value="UbiA_sf"/>
</dbReference>
<evidence type="ECO:0000256" key="2">
    <source>
        <dbReference type="ARBA" id="ARBA00005985"/>
    </source>
</evidence>
<dbReference type="PANTHER" id="PTHR43448:SF2">
    <property type="entry name" value="PROTOHEME IX FARNESYLTRANSFERASE, MITOCHONDRIAL"/>
    <property type="match status" value="1"/>
</dbReference>
<dbReference type="PANTHER" id="PTHR43448">
    <property type="entry name" value="PROTOHEME IX FARNESYLTRANSFERASE, MITOCHONDRIAL"/>
    <property type="match status" value="1"/>
</dbReference>
<comment type="catalytic activity">
    <reaction evidence="13">
        <text>heme b + (2E,6E)-farnesyl diphosphate + H2O = Fe(II)-heme o + diphosphate</text>
        <dbReference type="Rhea" id="RHEA:28070"/>
        <dbReference type="ChEBI" id="CHEBI:15377"/>
        <dbReference type="ChEBI" id="CHEBI:33019"/>
        <dbReference type="ChEBI" id="CHEBI:60344"/>
        <dbReference type="ChEBI" id="CHEBI:60530"/>
        <dbReference type="ChEBI" id="CHEBI:175763"/>
        <dbReference type="EC" id="2.5.1.141"/>
    </reaction>
</comment>
<dbReference type="FunFam" id="1.10.357.140:FF:000004">
    <property type="entry name" value="Protoheme IX farnesyltransferase, mitochondrial"/>
    <property type="match status" value="1"/>
</dbReference>
<dbReference type="GO" id="GO:0008495">
    <property type="term" value="F:protoheme IX farnesyltransferase activity"/>
    <property type="evidence" value="ECO:0007669"/>
    <property type="project" value="UniProtKB-EC"/>
</dbReference>
<comment type="subcellular location">
    <subcellularLocation>
        <location evidence="1">Mitochondrion membrane</location>
        <topology evidence="1">Multi-pass membrane protein</topology>
    </subcellularLocation>
</comment>
<comment type="similarity">
    <text evidence="2">Belongs to the UbiA prenyltransferase family.</text>
</comment>
<organism evidence="16 17">
    <name type="scientific">Steinernema hermaphroditum</name>
    <dbReference type="NCBI Taxonomy" id="289476"/>
    <lineage>
        <taxon>Eukaryota</taxon>
        <taxon>Metazoa</taxon>
        <taxon>Ecdysozoa</taxon>
        <taxon>Nematoda</taxon>
        <taxon>Chromadorea</taxon>
        <taxon>Rhabditida</taxon>
        <taxon>Tylenchina</taxon>
        <taxon>Panagrolaimomorpha</taxon>
        <taxon>Strongyloidoidea</taxon>
        <taxon>Steinernematidae</taxon>
        <taxon>Steinernema</taxon>
    </lineage>
</organism>
<keyword evidence="11" id="KW-0472">Membrane</keyword>
<evidence type="ECO:0000256" key="7">
    <source>
        <dbReference type="ARBA" id="ARBA00022946"/>
    </source>
</evidence>
<accession>A0AA39LTR5</accession>
<dbReference type="InterPro" id="IPR006369">
    <property type="entry name" value="Protohaem_IX_farnesylTrfase"/>
</dbReference>
<evidence type="ECO:0000256" key="15">
    <source>
        <dbReference type="SAM" id="MobiDB-lite"/>
    </source>
</evidence>
<feature type="region of interest" description="Disordered" evidence="15">
    <location>
        <begin position="510"/>
        <end position="540"/>
    </location>
</feature>
<evidence type="ECO:0000256" key="4">
    <source>
        <dbReference type="ARBA" id="ARBA00016335"/>
    </source>
</evidence>
<keyword evidence="7" id="KW-0809">Transit peptide</keyword>
<evidence type="ECO:0000313" key="16">
    <source>
        <dbReference type="EMBL" id="KAK0409337.1"/>
    </source>
</evidence>
<keyword evidence="8" id="KW-1133">Transmembrane helix</keyword>
<evidence type="ECO:0000256" key="12">
    <source>
        <dbReference type="ARBA" id="ARBA00030253"/>
    </source>
</evidence>
<evidence type="ECO:0000256" key="5">
    <source>
        <dbReference type="ARBA" id="ARBA00022679"/>
    </source>
</evidence>
<dbReference type="GO" id="GO:0006784">
    <property type="term" value="P:heme A biosynthetic process"/>
    <property type="evidence" value="ECO:0007669"/>
    <property type="project" value="TreeGrafter"/>
</dbReference>
<reference evidence="16" key="1">
    <citation type="submission" date="2023-06" db="EMBL/GenBank/DDBJ databases">
        <title>Genomic analysis of the entomopathogenic nematode Steinernema hermaphroditum.</title>
        <authorList>
            <person name="Schwarz E.M."/>
            <person name="Heppert J.K."/>
            <person name="Baniya A."/>
            <person name="Schwartz H.T."/>
            <person name="Tan C.-H."/>
            <person name="Antoshechkin I."/>
            <person name="Sternberg P.W."/>
            <person name="Goodrich-Blair H."/>
            <person name="Dillman A.R."/>
        </authorList>
    </citation>
    <scope>NUCLEOTIDE SEQUENCE</scope>
    <source>
        <strain evidence="16">PS9179</strain>
        <tissue evidence="16">Whole animal</tissue>
    </source>
</reference>
<evidence type="ECO:0000313" key="17">
    <source>
        <dbReference type="Proteomes" id="UP001175271"/>
    </source>
</evidence>
<keyword evidence="10" id="KW-0350">Heme biosynthesis</keyword>
<keyword evidence="9" id="KW-0496">Mitochondrion</keyword>
<comment type="caution">
    <text evidence="16">The sequence shown here is derived from an EMBL/GenBank/DDBJ whole genome shotgun (WGS) entry which is preliminary data.</text>
</comment>